<sequence>METLDIAALDNLVQIFGAQVQGSLHKLRVMRLNNCDKLLNVAVSDSIRLLPNLAELEVKFCSSLEAVFDFEVLRVSEEDAQAMLCQLETLKLSNLSVLSDICKKVPKETRCFQNLRSLHINCCNSLRYLLSHSLAKLLLNLQNIRLKGCEMIEEIITGEEGSSETCVVSGIVFPQLRILELEDLNNLRLFCASAHNFEFPLLDKVLIRNCPSMNTFCSGLVSAPKLDQLNAGNDQRVRMDNLNNAIHRMKEKEIERSEFKEKGILNMSEFIDAGDHLVARSHNWSWESERRHFLIARSVFCLKRAESVEAKSKTTAILGSDSNDPLIGSESPNESRVEWYEAHDDNIAGPRTYDVTITYDRDEGTPRLWLKGYDASGWLLDPEDMLEDVIEDKGQAQVTTKTHHPHFDGKHLSICPMLQGDPMKKIIHDLVSSAEIHKYLCLLLESMAPIIPTIETVQLL</sequence>
<dbReference type="Gene3D" id="3.80.10.10">
    <property type="entry name" value="Ribonuclease Inhibitor"/>
    <property type="match status" value="1"/>
</dbReference>
<evidence type="ECO:0000256" key="3">
    <source>
        <dbReference type="ARBA" id="ARBA00022448"/>
    </source>
</evidence>
<name>A0AA88QAG1_9ASTE</name>
<keyword evidence="4" id="KW-0963">Cytoplasm</keyword>
<comment type="caution">
    <text evidence="9">The sequence shown here is derived from an EMBL/GenBank/DDBJ whole genome shotgun (WGS) entry which is preliminary data.</text>
</comment>
<evidence type="ECO:0000256" key="7">
    <source>
        <dbReference type="ARBA" id="ARBA00023006"/>
    </source>
</evidence>
<proteinExistence type="inferred from homology"/>
<evidence type="ECO:0000313" key="9">
    <source>
        <dbReference type="EMBL" id="KAK2965643.1"/>
    </source>
</evidence>
<dbReference type="Pfam" id="PF03987">
    <property type="entry name" value="Autophagy_act_C"/>
    <property type="match status" value="1"/>
</dbReference>
<dbReference type="AlphaFoldDB" id="A0AA88QAG1"/>
<evidence type="ECO:0000256" key="1">
    <source>
        <dbReference type="ARBA" id="ARBA00004496"/>
    </source>
</evidence>
<protein>
    <recommendedName>
        <fullName evidence="8">Disease resistance protein At4g27190-like leucine-rich repeats domain-containing protein</fullName>
    </recommendedName>
</protein>
<accession>A0AA88QAG1</accession>
<dbReference type="GO" id="GO:0000422">
    <property type="term" value="P:autophagy of mitochondrion"/>
    <property type="evidence" value="ECO:0007669"/>
    <property type="project" value="TreeGrafter"/>
</dbReference>
<keyword evidence="6" id="KW-0653">Protein transport</keyword>
<dbReference type="GO" id="GO:0000045">
    <property type="term" value="P:autophagosome assembly"/>
    <property type="evidence" value="ECO:0007669"/>
    <property type="project" value="TreeGrafter"/>
</dbReference>
<keyword evidence="7" id="KW-0072">Autophagy</keyword>
<dbReference type="Proteomes" id="UP001187471">
    <property type="component" value="Unassembled WGS sequence"/>
</dbReference>
<dbReference type="InterPro" id="IPR057135">
    <property type="entry name" value="At4g27190-like_LRR"/>
</dbReference>
<dbReference type="GO" id="GO:0015031">
    <property type="term" value="P:protein transport"/>
    <property type="evidence" value="ECO:0007669"/>
    <property type="project" value="UniProtKB-KW"/>
</dbReference>
<keyword evidence="5" id="KW-0833">Ubl conjugation pathway</keyword>
<feature type="domain" description="Disease resistance protein At4g27190-like leucine-rich repeats" evidence="8">
    <location>
        <begin position="10"/>
        <end position="150"/>
    </location>
</feature>
<gene>
    <name evidence="9" type="ORF">RJ640_002180</name>
</gene>
<dbReference type="GO" id="GO:0044804">
    <property type="term" value="P:nucleophagy"/>
    <property type="evidence" value="ECO:0007669"/>
    <property type="project" value="TreeGrafter"/>
</dbReference>
<dbReference type="PANTHER" id="PTHR12866">
    <property type="entry name" value="UBIQUITIN-LIKE-CONJUGATING ENZYME ATG3"/>
    <property type="match status" value="1"/>
</dbReference>
<evidence type="ECO:0000256" key="2">
    <source>
        <dbReference type="ARBA" id="ARBA00007683"/>
    </source>
</evidence>
<evidence type="ECO:0000256" key="4">
    <source>
        <dbReference type="ARBA" id="ARBA00022490"/>
    </source>
</evidence>
<comment type="similarity">
    <text evidence="2">Belongs to the ATG3 family.</text>
</comment>
<evidence type="ECO:0000256" key="6">
    <source>
        <dbReference type="ARBA" id="ARBA00022927"/>
    </source>
</evidence>
<dbReference type="GO" id="GO:0000407">
    <property type="term" value="C:phagophore assembly site"/>
    <property type="evidence" value="ECO:0007669"/>
    <property type="project" value="TreeGrafter"/>
</dbReference>
<dbReference type="PANTHER" id="PTHR12866:SF2">
    <property type="entry name" value="UBIQUITIN-LIKE-CONJUGATING ENZYME ATG3"/>
    <property type="match status" value="1"/>
</dbReference>
<dbReference type="GO" id="GO:0061723">
    <property type="term" value="P:glycophagy"/>
    <property type="evidence" value="ECO:0007669"/>
    <property type="project" value="TreeGrafter"/>
</dbReference>
<evidence type="ECO:0000256" key="5">
    <source>
        <dbReference type="ARBA" id="ARBA00022786"/>
    </source>
</evidence>
<organism evidence="9 10">
    <name type="scientific">Escallonia rubra</name>
    <dbReference type="NCBI Taxonomy" id="112253"/>
    <lineage>
        <taxon>Eukaryota</taxon>
        <taxon>Viridiplantae</taxon>
        <taxon>Streptophyta</taxon>
        <taxon>Embryophyta</taxon>
        <taxon>Tracheophyta</taxon>
        <taxon>Spermatophyta</taxon>
        <taxon>Magnoliopsida</taxon>
        <taxon>eudicotyledons</taxon>
        <taxon>Gunneridae</taxon>
        <taxon>Pentapetalae</taxon>
        <taxon>asterids</taxon>
        <taxon>campanulids</taxon>
        <taxon>Escalloniales</taxon>
        <taxon>Escalloniaceae</taxon>
        <taxon>Escallonia</taxon>
    </lineage>
</organism>
<reference evidence="9" key="1">
    <citation type="submission" date="2022-12" db="EMBL/GenBank/DDBJ databases">
        <title>Draft genome assemblies for two species of Escallonia (Escalloniales).</title>
        <authorList>
            <person name="Chanderbali A."/>
            <person name="Dervinis C."/>
            <person name="Anghel I."/>
            <person name="Soltis D."/>
            <person name="Soltis P."/>
            <person name="Zapata F."/>
        </authorList>
    </citation>
    <scope>NUCLEOTIDE SEQUENCE</scope>
    <source>
        <strain evidence="9">UCBG92.1500</strain>
        <tissue evidence="9">Leaf</tissue>
    </source>
</reference>
<comment type="subcellular location">
    <subcellularLocation>
        <location evidence="1">Cytoplasm</location>
    </subcellularLocation>
</comment>
<evidence type="ECO:0000259" key="8">
    <source>
        <dbReference type="Pfam" id="PF23247"/>
    </source>
</evidence>
<keyword evidence="10" id="KW-1185">Reference proteome</keyword>
<evidence type="ECO:0000313" key="10">
    <source>
        <dbReference type="Proteomes" id="UP001187471"/>
    </source>
</evidence>
<keyword evidence="3" id="KW-0813">Transport</keyword>
<dbReference type="GO" id="GO:0019776">
    <property type="term" value="F:Atg8-family ligase activity"/>
    <property type="evidence" value="ECO:0007669"/>
    <property type="project" value="TreeGrafter"/>
</dbReference>
<dbReference type="Pfam" id="PF23247">
    <property type="entry name" value="LRR_RPS2"/>
    <property type="match status" value="1"/>
</dbReference>
<dbReference type="InterPro" id="IPR032675">
    <property type="entry name" value="LRR_dom_sf"/>
</dbReference>
<dbReference type="SUPFAM" id="SSF52047">
    <property type="entry name" value="RNI-like"/>
    <property type="match status" value="1"/>
</dbReference>
<dbReference type="GO" id="GO:0005829">
    <property type="term" value="C:cytosol"/>
    <property type="evidence" value="ECO:0007669"/>
    <property type="project" value="TreeGrafter"/>
</dbReference>
<dbReference type="EMBL" id="JAVXUO010003199">
    <property type="protein sequence ID" value="KAK2965643.1"/>
    <property type="molecule type" value="Genomic_DNA"/>
</dbReference>
<dbReference type="InterPro" id="IPR007135">
    <property type="entry name" value="Atg3/Atg10"/>
</dbReference>